<evidence type="ECO:0000313" key="2">
    <source>
        <dbReference type="Proteomes" id="UP000238312"/>
    </source>
</evidence>
<reference evidence="1 2" key="1">
    <citation type="submission" date="2018-03" db="EMBL/GenBank/DDBJ databases">
        <title>Genomic Encyclopedia of Type Strains, Phase III (KMG-III): the genomes of soil and plant-associated and newly described type strains.</title>
        <authorList>
            <person name="Whitman W."/>
        </authorList>
    </citation>
    <scope>NUCLEOTIDE SEQUENCE [LARGE SCALE GENOMIC DNA]</scope>
    <source>
        <strain evidence="1 2">CGMCC 4.7104</strain>
    </source>
</reference>
<comment type="caution">
    <text evidence="1">The sequence shown here is derived from an EMBL/GenBank/DDBJ whole genome shotgun (WGS) entry which is preliminary data.</text>
</comment>
<evidence type="ECO:0000313" key="1">
    <source>
        <dbReference type="EMBL" id="PRX53596.1"/>
    </source>
</evidence>
<gene>
    <name evidence="1" type="ORF">B0I32_127185</name>
</gene>
<dbReference type="Proteomes" id="UP000238312">
    <property type="component" value="Unassembled WGS sequence"/>
</dbReference>
<dbReference type="AlphaFoldDB" id="A0A2T0M855"/>
<name>A0A2T0M855_9ACTN</name>
<dbReference type="EMBL" id="PVNG01000027">
    <property type="protein sequence ID" value="PRX53596.1"/>
    <property type="molecule type" value="Genomic_DNA"/>
</dbReference>
<organism evidence="1 2">
    <name type="scientific">Nonomuraea fuscirosea</name>
    <dbReference type="NCBI Taxonomy" id="1291556"/>
    <lineage>
        <taxon>Bacteria</taxon>
        <taxon>Bacillati</taxon>
        <taxon>Actinomycetota</taxon>
        <taxon>Actinomycetes</taxon>
        <taxon>Streptosporangiales</taxon>
        <taxon>Streptosporangiaceae</taxon>
        <taxon>Nonomuraea</taxon>
    </lineage>
</organism>
<sequence length="29" mass="2928">MTGPDMSVLITVLITVLIRGPVVSAGEAS</sequence>
<accession>A0A2T0M855</accession>
<proteinExistence type="predicted"/>
<keyword evidence="2" id="KW-1185">Reference proteome</keyword>
<protein>
    <submittedName>
        <fullName evidence="1">Uncharacterized protein</fullName>
    </submittedName>
</protein>